<dbReference type="SUPFAM" id="SSF50193">
    <property type="entry name" value="Ribosomal protein L14"/>
    <property type="match status" value="1"/>
</dbReference>
<dbReference type="FunFam" id="2.40.150.20:FF:000005">
    <property type="entry name" value="50S ribosomal protein L14"/>
    <property type="match status" value="1"/>
</dbReference>
<feature type="region of interest" description="Disordered" evidence="7">
    <location>
        <begin position="1"/>
        <end position="65"/>
    </location>
</feature>
<dbReference type="CDD" id="cd00337">
    <property type="entry name" value="Ribosomal_uL14"/>
    <property type="match status" value="1"/>
</dbReference>
<dbReference type="InterPro" id="IPR019972">
    <property type="entry name" value="Ribosomal_uL14_CS"/>
</dbReference>
<evidence type="ECO:0000256" key="3">
    <source>
        <dbReference type="ARBA" id="ARBA00023274"/>
    </source>
</evidence>
<name>A0A4U0XWV8_9PEZI</name>
<dbReference type="Gene3D" id="2.40.150.20">
    <property type="entry name" value="Ribosomal protein L14"/>
    <property type="match status" value="1"/>
</dbReference>
<dbReference type="Proteomes" id="UP000308768">
    <property type="component" value="Unassembled WGS sequence"/>
</dbReference>
<dbReference type="EMBL" id="NAJN01000028">
    <property type="protein sequence ID" value="TKA81317.1"/>
    <property type="molecule type" value="Genomic_DNA"/>
</dbReference>
<evidence type="ECO:0000313" key="9">
    <source>
        <dbReference type="Proteomes" id="UP000308768"/>
    </source>
</evidence>
<dbReference type="InterPro" id="IPR000218">
    <property type="entry name" value="Ribosomal_uL14"/>
</dbReference>
<keyword evidence="2 6" id="KW-0689">Ribosomal protein</keyword>
<comment type="function">
    <text evidence="4">Component of the mitochondrial ribosome (mitoribosome), a dedicated translation machinery responsible for the synthesis of mitochondrial genome-encoded proteins, including at least some of the essential transmembrane subunits of the mitochondrial respiratory chain. The mitoribosomes are attached to the mitochondrial inner membrane and translation products are cotranslationally integrated into the membrane.</text>
</comment>
<comment type="similarity">
    <text evidence="1 6">Belongs to the universal ribosomal protein uL14 family.</text>
</comment>
<gene>
    <name evidence="8" type="ORF">B0A49_00316</name>
</gene>
<reference evidence="8 9" key="1">
    <citation type="submission" date="2017-03" db="EMBL/GenBank/DDBJ databases">
        <title>Genomes of endolithic fungi from Antarctica.</title>
        <authorList>
            <person name="Coleine C."/>
            <person name="Masonjones S."/>
            <person name="Stajich J.E."/>
        </authorList>
    </citation>
    <scope>NUCLEOTIDE SEQUENCE [LARGE SCALE GENOMIC DNA]</scope>
    <source>
        <strain evidence="8 9">CCFEE 5187</strain>
    </source>
</reference>
<dbReference type="PANTHER" id="PTHR11761:SF3">
    <property type="entry name" value="LARGE RIBOSOMAL SUBUNIT PROTEIN UL14M"/>
    <property type="match status" value="1"/>
</dbReference>
<dbReference type="GO" id="GO:0003735">
    <property type="term" value="F:structural constituent of ribosome"/>
    <property type="evidence" value="ECO:0007669"/>
    <property type="project" value="InterPro"/>
</dbReference>
<evidence type="ECO:0000256" key="4">
    <source>
        <dbReference type="ARBA" id="ARBA00037226"/>
    </source>
</evidence>
<dbReference type="PROSITE" id="PS00049">
    <property type="entry name" value="RIBOSOMAL_L14"/>
    <property type="match status" value="1"/>
</dbReference>
<evidence type="ECO:0000256" key="7">
    <source>
        <dbReference type="SAM" id="MobiDB-lite"/>
    </source>
</evidence>
<protein>
    <recommendedName>
        <fullName evidence="5">Large ribosomal subunit protein uL14m</fullName>
    </recommendedName>
</protein>
<evidence type="ECO:0000256" key="1">
    <source>
        <dbReference type="ARBA" id="ARBA00010745"/>
    </source>
</evidence>
<evidence type="ECO:0000256" key="5">
    <source>
        <dbReference type="ARBA" id="ARBA00040118"/>
    </source>
</evidence>
<evidence type="ECO:0000256" key="6">
    <source>
        <dbReference type="RuleBase" id="RU003949"/>
    </source>
</evidence>
<dbReference type="STRING" id="331657.A0A4U0XWV8"/>
<evidence type="ECO:0000256" key="2">
    <source>
        <dbReference type="ARBA" id="ARBA00022980"/>
    </source>
</evidence>
<feature type="compositionally biased region" description="Low complexity" evidence="7">
    <location>
        <begin position="50"/>
        <end position="65"/>
    </location>
</feature>
<dbReference type="GO" id="GO:0070180">
    <property type="term" value="F:large ribosomal subunit rRNA binding"/>
    <property type="evidence" value="ECO:0007669"/>
    <property type="project" value="TreeGrafter"/>
</dbReference>
<dbReference type="InterPro" id="IPR005745">
    <property type="entry name" value="Ribosomal_uL14_bac-type"/>
</dbReference>
<dbReference type="OrthoDB" id="274765at2759"/>
<dbReference type="AlphaFoldDB" id="A0A4U0XWV8"/>
<evidence type="ECO:0000313" key="8">
    <source>
        <dbReference type="EMBL" id="TKA81317.1"/>
    </source>
</evidence>
<dbReference type="SMART" id="SM01374">
    <property type="entry name" value="Ribosomal_L14"/>
    <property type="match status" value="1"/>
</dbReference>
<dbReference type="InterPro" id="IPR036853">
    <property type="entry name" value="Ribosomal_uL14_sf"/>
</dbReference>
<sequence length="212" mass="23035">MLVEEDEVQGVRKMGTYGMRLKRPTSEEWSKRDETKRARKKEGRGTACFPASSEPADSASSSSSPAFHLPKLGNIAAMIQLKTMVNCIDNSGAAIVECVKVLRMKRHAKVGDRIIVVVQKQRSFGPESGPGGSVSISAANKVRRGDIRHAVVVRTAKKTQRPDGSVVKFDDNACVLINKGGEPIGSRLNGIVGSELRDKQWSKILSLAPMHL</sequence>
<accession>A0A4U0XWV8</accession>
<dbReference type="HAMAP" id="MF_01367">
    <property type="entry name" value="Ribosomal_uL14"/>
    <property type="match status" value="1"/>
</dbReference>
<organism evidence="8 9">
    <name type="scientific">Cryomyces minteri</name>
    <dbReference type="NCBI Taxonomy" id="331657"/>
    <lineage>
        <taxon>Eukaryota</taxon>
        <taxon>Fungi</taxon>
        <taxon>Dikarya</taxon>
        <taxon>Ascomycota</taxon>
        <taxon>Pezizomycotina</taxon>
        <taxon>Dothideomycetes</taxon>
        <taxon>Dothideomycetes incertae sedis</taxon>
        <taxon>Cryomyces</taxon>
    </lineage>
</organism>
<comment type="caution">
    <text evidence="8">The sequence shown here is derived from an EMBL/GenBank/DDBJ whole genome shotgun (WGS) entry which is preliminary data.</text>
</comment>
<dbReference type="GO" id="GO:0005762">
    <property type="term" value="C:mitochondrial large ribosomal subunit"/>
    <property type="evidence" value="ECO:0007669"/>
    <property type="project" value="TreeGrafter"/>
</dbReference>
<keyword evidence="9" id="KW-1185">Reference proteome</keyword>
<keyword evidence="3 6" id="KW-0687">Ribonucleoprotein</keyword>
<dbReference type="Pfam" id="PF00238">
    <property type="entry name" value="Ribosomal_L14"/>
    <property type="match status" value="1"/>
</dbReference>
<dbReference type="GO" id="GO:0006412">
    <property type="term" value="P:translation"/>
    <property type="evidence" value="ECO:0007669"/>
    <property type="project" value="InterPro"/>
</dbReference>
<dbReference type="PANTHER" id="PTHR11761">
    <property type="entry name" value="50S/60S RIBOSOMAL PROTEIN L14/L23"/>
    <property type="match status" value="1"/>
</dbReference>
<dbReference type="NCBIfam" id="TIGR01067">
    <property type="entry name" value="rplN_bact"/>
    <property type="match status" value="1"/>
</dbReference>
<feature type="compositionally biased region" description="Basic and acidic residues" evidence="7">
    <location>
        <begin position="24"/>
        <end position="36"/>
    </location>
</feature>
<proteinExistence type="inferred from homology"/>